<dbReference type="InterPro" id="IPR001392">
    <property type="entry name" value="Clathrin_mu"/>
</dbReference>
<dbReference type="OMA" id="SPITIFE"/>
<evidence type="ECO:0000313" key="8">
    <source>
        <dbReference type="Proteomes" id="UP000688137"/>
    </source>
</evidence>
<evidence type="ECO:0000256" key="3">
    <source>
        <dbReference type="ARBA" id="ARBA00022927"/>
    </source>
</evidence>
<keyword evidence="3 5" id="KW-0653">Protein transport</keyword>
<dbReference type="Pfam" id="PF00928">
    <property type="entry name" value="Adap_comp_sub"/>
    <property type="match status" value="1"/>
</dbReference>
<dbReference type="Proteomes" id="UP000688137">
    <property type="component" value="Unassembled WGS sequence"/>
</dbReference>
<dbReference type="InterPro" id="IPR028565">
    <property type="entry name" value="MHD"/>
</dbReference>
<reference evidence="7" key="1">
    <citation type="submission" date="2021-01" db="EMBL/GenBank/DDBJ databases">
        <authorList>
            <consortium name="Genoscope - CEA"/>
            <person name="William W."/>
        </authorList>
    </citation>
    <scope>NUCLEOTIDE SEQUENCE</scope>
</reference>
<keyword evidence="2 5" id="KW-0813">Transport</keyword>
<name>A0A8S1NRE1_PARPR</name>
<evidence type="ECO:0000256" key="4">
    <source>
        <dbReference type="ARBA" id="ARBA00023136"/>
    </source>
</evidence>
<dbReference type="GO" id="GO:0015031">
    <property type="term" value="P:protein transport"/>
    <property type="evidence" value="ECO:0007669"/>
    <property type="project" value="UniProtKB-KW"/>
</dbReference>
<comment type="caution">
    <text evidence="7">The sequence shown here is derived from an EMBL/GenBank/DDBJ whole genome shotgun (WGS) entry which is preliminary data.</text>
</comment>
<feature type="domain" description="MHD" evidence="6">
    <location>
        <begin position="178"/>
        <end position="438"/>
    </location>
</feature>
<comment type="subcellular location">
    <subcellularLocation>
        <location evidence="1">Endomembrane system</location>
    </subcellularLocation>
</comment>
<evidence type="ECO:0000256" key="2">
    <source>
        <dbReference type="ARBA" id="ARBA00022448"/>
    </source>
</evidence>
<evidence type="ECO:0000256" key="5">
    <source>
        <dbReference type="PIRNR" id="PIRNR005992"/>
    </source>
</evidence>
<dbReference type="GO" id="GO:0012505">
    <property type="term" value="C:endomembrane system"/>
    <property type="evidence" value="ECO:0007669"/>
    <property type="project" value="UniProtKB-SubCell"/>
</dbReference>
<keyword evidence="4" id="KW-0472">Membrane</keyword>
<dbReference type="PIRSF" id="PIRSF005992">
    <property type="entry name" value="Clathrin_mu"/>
    <property type="match status" value="1"/>
</dbReference>
<keyword evidence="8" id="KW-1185">Reference proteome</keyword>
<dbReference type="InterPro" id="IPR050431">
    <property type="entry name" value="Adaptor_comp_med_subunit"/>
</dbReference>
<organism evidence="7 8">
    <name type="scientific">Paramecium primaurelia</name>
    <dbReference type="NCBI Taxonomy" id="5886"/>
    <lineage>
        <taxon>Eukaryota</taxon>
        <taxon>Sar</taxon>
        <taxon>Alveolata</taxon>
        <taxon>Ciliophora</taxon>
        <taxon>Intramacronucleata</taxon>
        <taxon>Oligohymenophorea</taxon>
        <taxon>Peniculida</taxon>
        <taxon>Parameciidae</taxon>
        <taxon>Paramecium</taxon>
    </lineage>
</organism>
<dbReference type="FunFam" id="3.30.450.60:FF:000002">
    <property type="entry name" value="AP-2 complex subunit mu, putative"/>
    <property type="match status" value="1"/>
</dbReference>
<gene>
    <name evidence="7" type="ORF">PPRIM_AZ9-3.1.T0830121</name>
</gene>
<sequence length="439" mass="50055">MFSQIFILSPRGDTIINRDFRSDLPKSTPETFFRQAKTYSGDANPLFAVDCIQFAHIKRGGLYIVGTSRFNLQPAMSLELLDRLAKEIKDFCGVINEEVLRKNFILIYEILDESFDFGYPQLMATEQIKPLIVNDPIQPQPDSVMNSLRPKIQTFNIFVPNTIGSQAVQRSVLNKNQANEIFVDIYEKLNVLFNSSAYVINQSIEGCIQMTSFLQGNPPLKLALNEDLQIGRQQGQYSAGVILDDCNFHECVNANELDMNKTLRIQPPDGQFVVMNYRISGDYAAPFRLFPIIEEISSSKIEVTIKLKACFDAKILASYANVRIPIPKQTANAYPELLKNAQQETAEYDSNKKIVEWQIKKLQGGQERSLKIKLTLQATQTAHTARKEIGPIAMNFEIPMFNVSRLQIKYLRIEERGNTTNPHRWVRYITQSSSYVCRI</sequence>
<dbReference type="AlphaFoldDB" id="A0A8S1NRE1"/>
<protein>
    <recommendedName>
        <fullName evidence="6">MHD domain-containing protein</fullName>
    </recommendedName>
</protein>
<evidence type="ECO:0000259" key="6">
    <source>
        <dbReference type="PROSITE" id="PS51072"/>
    </source>
</evidence>
<dbReference type="CDD" id="cd09253">
    <property type="entry name" value="AP-4_Mu4_Cterm"/>
    <property type="match status" value="1"/>
</dbReference>
<evidence type="ECO:0000256" key="1">
    <source>
        <dbReference type="ARBA" id="ARBA00004308"/>
    </source>
</evidence>
<proteinExistence type="inferred from homology"/>
<dbReference type="PROSITE" id="PS51072">
    <property type="entry name" value="MHD"/>
    <property type="match status" value="1"/>
</dbReference>
<dbReference type="EMBL" id="CAJJDM010000086">
    <property type="protein sequence ID" value="CAD8089294.1"/>
    <property type="molecule type" value="Genomic_DNA"/>
</dbReference>
<comment type="similarity">
    <text evidence="5">Belongs to the adaptor complexes medium subunit family.</text>
</comment>
<evidence type="ECO:0000313" key="7">
    <source>
        <dbReference type="EMBL" id="CAD8089294.1"/>
    </source>
</evidence>
<accession>A0A8S1NRE1</accession>
<dbReference type="PANTHER" id="PTHR10529">
    <property type="entry name" value="AP COMPLEX SUBUNIT MU"/>
    <property type="match status" value="1"/>
</dbReference>
<dbReference type="CDD" id="cd14838">
    <property type="entry name" value="AP4_Mu_N"/>
    <property type="match status" value="1"/>
</dbReference>